<feature type="coiled-coil region" evidence="1">
    <location>
        <begin position="7"/>
        <end position="34"/>
    </location>
</feature>
<dbReference type="EnsemblPlants" id="AUR62012013-RA">
    <property type="protein sequence ID" value="AUR62012013-RA:cds"/>
    <property type="gene ID" value="AUR62012013"/>
</dbReference>
<reference evidence="3" key="2">
    <citation type="submission" date="2021-03" db="UniProtKB">
        <authorList>
            <consortium name="EnsemblPlants"/>
        </authorList>
    </citation>
    <scope>IDENTIFICATION</scope>
</reference>
<dbReference type="Gramene" id="AUR62012013-RA">
    <property type="protein sequence ID" value="AUR62012013-RA:cds"/>
    <property type="gene ID" value="AUR62012013"/>
</dbReference>
<evidence type="ECO:0000256" key="1">
    <source>
        <dbReference type="SAM" id="Coils"/>
    </source>
</evidence>
<sequence length="115" mass="13192">MINQGEFAALLDEFKKLNVRMDKTEERLQKRDDESASIGSILMSIQQELKELCSLASKIESQWEPKPWFSKPNFSSKQDLPTATPSEDSIDDVNTKKVEETVQEKLKTCSNLKRL</sequence>
<dbReference type="Proteomes" id="UP000596660">
    <property type="component" value="Unplaced"/>
</dbReference>
<proteinExistence type="predicted"/>
<feature type="compositionally biased region" description="Polar residues" evidence="2">
    <location>
        <begin position="72"/>
        <end position="87"/>
    </location>
</feature>
<keyword evidence="1" id="KW-0175">Coiled coil</keyword>
<name>A0A803LFQ7_CHEQI</name>
<protein>
    <submittedName>
        <fullName evidence="3">Uncharacterized protein</fullName>
    </submittedName>
</protein>
<organism evidence="3 4">
    <name type="scientific">Chenopodium quinoa</name>
    <name type="common">Quinoa</name>
    <dbReference type="NCBI Taxonomy" id="63459"/>
    <lineage>
        <taxon>Eukaryota</taxon>
        <taxon>Viridiplantae</taxon>
        <taxon>Streptophyta</taxon>
        <taxon>Embryophyta</taxon>
        <taxon>Tracheophyta</taxon>
        <taxon>Spermatophyta</taxon>
        <taxon>Magnoliopsida</taxon>
        <taxon>eudicotyledons</taxon>
        <taxon>Gunneridae</taxon>
        <taxon>Pentapetalae</taxon>
        <taxon>Caryophyllales</taxon>
        <taxon>Chenopodiaceae</taxon>
        <taxon>Chenopodioideae</taxon>
        <taxon>Atripliceae</taxon>
        <taxon>Chenopodium</taxon>
    </lineage>
</organism>
<reference evidence="3" key="1">
    <citation type="journal article" date="2017" name="Nature">
        <title>The genome of Chenopodium quinoa.</title>
        <authorList>
            <person name="Jarvis D.E."/>
            <person name="Ho Y.S."/>
            <person name="Lightfoot D.J."/>
            <person name="Schmoeckel S.M."/>
            <person name="Li B."/>
            <person name="Borm T.J.A."/>
            <person name="Ohyanagi H."/>
            <person name="Mineta K."/>
            <person name="Michell C.T."/>
            <person name="Saber N."/>
            <person name="Kharbatia N.M."/>
            <person name="Rupper R.R."/>
            <person name="Sharp A.R."/>
            <person name="Dally N."/>
            <person name="Boughton B.A."/>
            <person name="Woo Y.H."/>
            <person name="Gao G."/>
            <person name="Schijlen E.G.W.M."/>
            <person name="Guo X."/>
            <person name="Momin A.A."/>
            <person name="Negrao S."/>
            <person name="Al-Babili S."/>
            <person name="Gehring C."/>
            <person name="Roessner U."/>
            <person name="Jung C."/>
            <person name="Murphy K."/>
            <person name="Arold S.T."/>
            <person name="Gojobori T."/>
            <person name="van der Linden C.G."/>
            <person name="van Loo E.N."/>
            <person name="Jellen E.N."/>
            <person name="Maughan P.J."/>
            <person name="Tester M."/>
        </authorList>
    </citation>
    <scope>NUCLEOTIDE SEQUENCE [LARGE SCALE GENOMIC DNA]</scope>
    <source>
        <strain evidence="3">cv. PI 614886</strain>
    </source>
</reference>
<dbReference type="AlphaFoldDB" id="A0A803LFQ7"/>
<evidence type="ECO:0000313" key="4">
    <source>
        <dbReference type="Proteomes" id="UP000596660"/>
    </source>
</evidence>
<evidence type="ECO:0000313" key="3">
    <source>
        <dbReference type="EnsemblPlants" id="AUR62012013-RA:cds"/>
    </source>
</evidence>
<evidence type="ECO:0000256" key="2">
    <source>
        <dbReference type="SAM" id="MobiDB-lite"/>
    </source>
</evidence>
<keyword evidence="4" id="KW-1185">Reference proteome</keyword>
<feature type="region of interest" description="Disordered" evidence="2">
    <location>
        <begin position="69"/>
        <end position="95"/>
    </location>
</feature>
<accession>A0A803LFQ7</accession>